<proteinExistence type="predicted"/>
<evidence type="ECO:0000256" key="1">
    <source>
        <dbReference type="SAM" id="Phobius"/>
    </source>
</evidence>
<keyword evidence="1" id="KW-1133">Transmembrane helix</keyword>
<keyword evidence="1" id="KW-0812">Transmembrane</keyword>
<feature type="transmembrane region" description="Helical" evidence="1">
    <location>
        <begin position="46"/>
        <end position="68"/>
    </location>
</feature>
<dbReference type="GO" id="GO:0016747">
    <property type="term" value="F:acyltransferase activity, transferring groups other than amino-acyl groups"/>
    <property type="evidence" value="ECO:0007669"/>
    <property type="project" value="InterPro"/>
</dbReference>
<dbReference type="Proteomes" id="UP000297540">
    <property type="component" value="Unassembled WGS sequence"/>
</dbReference>
<comment type="caution">
    <text evidence="3">The sequence shown here is derived from an EMBL/GenBank/DDBJ whole genome shotgun (WGS) entry which is preliminary data.</text>
</comment>
<protein>
    <submittedName>
        <fullName evidence="3">Acyltransferase</fullName>
    </submittedName>
</protein>
<dbReference type="EMBL" id="SOZE01000035">
    <property type="protein sequence ID" value="TFF34045.1"/>
    <property type="molecule type" value="Genomic_DNA"/>
</dbReference>
<keyword evidence="4" id="KW-1185">Reference proteome</keyword>
<dbReference type="RefSeq" id="WP_133235453.1">
    <property type="nucleotide sequence ID" value="NZ_SOZE01000035.1"/>
</dbReference>
<feature type="domain" description="Acyltransferase 3" evidence="2">
    <location>
        <begin position="13"/>
        <end position="81"/>
    </location>
</feature>
<dbReference type="InterPro" id="IPR002656">
    <property type="entry name" value="Acyl_transf_3_dom"/>
</dbReference>
<keyword evidence="1" id="KW-0472">Membrane</keyword>
<keyword evidence="3" id="KW-0808">Transferase</keyword>
<evidence type="ECO:0000313" key="3">
    <source>
        <dbReference type="EMBL" id="TFF34045.1"/>
    </source>
</evidence>
<gene>
    <name evidence="3" type="ORF">E2R66_23425</name>
</gene>
<name>A0A4Y8S620_9SPHI</name>
<keyword evidence="3" id="KW-0012">Acyltransferase</keyword>
<accession>A0A4Y8S620</accession>
<reference evidence="3 4" key="1">
    <citation type="journal article" date="2017" name="Int. J. Syst. Evol. Microbiol.">
        <title>Mucilaginibacterpsychrotolerans sp. nov., isolated from peatlands.</title>
        <authorList>
            <person name="Deng Y."/>
            <person name="Shen L."/>
            <person name="Xu B."/>
            <person name="Liu Y."/>
            <person name="Gu Z."/>
            <person name="Liu H."/>
            <person name="Zhou Y."/>
        </authorList>
    </citation>
    <scope>NUCLEOTIDE SEQUENCE [LARGE SCALE GENOMIC DNA]</scope>
    <source>
        <strain evidence="3 4">NH7-4</strain>
    </source>
</reference>
<evidence type="ECO:0000313" key="4">
    <source>
        <dbReference type="Proteomes" id="UP000297540"/>
    </source>
</evidence>
<dbReference type="Pfam" id="PF01757">
    <property type="entry name" value="Acyl_transf_3"/>
    <property type="match status" value="1"/>
</dbReference>
<feature type="transmembrane region" description="Helical" evidence="1">
    <location>
        <begin position="17"/>
        <end position="34"/>
    </location>
</feature>
<organism evidence="3 4">
    <name type="scientific">Mucilaginibacter psychrotolerans</name>
    <dbReference type="NCBI Taxonomy" id="1524096"/>
    <lineage>
        <taxon>Bacteria</taxon>
        <taxon>Pseudomonadati</taxon>
        <taxon>Bacteroidota</taxon>
        <taxon>Sphingobacteriia</taxon>
        <taxon>Sphingobacteriales</taxon>
        <taxon>Sphingobacteriaceae</taxon>
        <taxon>Mucilaginibacter</taxon>
    </lineage>
</organism>
<dbReference type="AlphaFoldDB" id="A0A4Y8S620"/>
<dbReference type="OrthoDB" id="290051at2"/>
<sequence>MITIKQLDQGRNNNFDLLRFTAAVMVIFSHTYLVNGQFSNEPLQKLIGFIDFGALGVKIFFIISGYLITKSLYRQPTLGSFV</sequence>
<evidence type="ECO:0000259" key="2">
    <source>
        <dbReference type="Pfam" id="PF01757"/>
    </source>
</evidence>